<gene>
    <name evidence="5" type="ORF">A3C82_01775</name>
</gene>
<dbReference type="STRING" id="1802451.A3C82_01775"/>
<dbReference type="Pfam" id="PF18915">
    <property type="entry name" value="DUF5667"/>
    <property type="match status" value="1"/>
</dbReference>
<feature type="domain" description="DUF5667" evidence="4">
    <location>
        <begin position="49"/>
        <end position="145"/>
    </location>
</feature>
<name>A0A1G2R4J0_9BACT</name>
<dbReference type="EMBL" id="MHTW01000006">
    <property type="protein sequence ID" value="OHA67746.1"/>
    <property type="molecule type" value="Genomic_DNA"/>
</dbReference>
<keyword evidence="1" id="KW-0175">Coiled coil</keyword>
<comment type="caution">
    <text evidence="5">The sequence shown here is derived from an EMBL/GenBank/DDBJ whole genome shotgun (WGS) entry which is preliminary data.</text>
</comment>
<feature type="signal peptide" evidence="3">
    <location>
        <begin position="1"/>
        <end position="21"/>
    </location>
</feature>
<feature type="region of interest" description="Disordered" evidence="2">
    <location>
        <begin position="399"/>
        <end position="429"/>
    </location>
</feature>
<evidence type="ECO:0000259" key="4">
    <source>
        <dbReference type="Pfam" id="PF18915"/>
    </source>
</evidence>
<dbReference type="AlphaFoldDB" id="A0A1G2R4J0"/>
<accession>A0A1G2R4J0</accession>
<organism evidence="5 6">
    <name type="scientific">Candidatus Wildermuthbacteria bacterium RIFCSPHIGHO2_02_FULL_47_12</name>
    <dbReference type="NCBI Taxonomy" id="1802451"/>
    <lineage>
        <taxon>Bacteria</taxon>
        <taxon>Candidatus Wildermuthiibacteriota</taxon>
    </lineage>
</organism>
<dbReference type="InterPro" id="IPR043725">
    <property type="entry name" value="DUF5667"/>
</dbReference>
<evidence type="ECO:0000313" key="6">
    <source>
        <dbReference type="Proteomes" id="UP000176901"/>
    </source>
</evidence>
<evidence type="ECO:0000256" key="3">
    <source>
        <dbReference type="SAM" id="SignalP"/>
    </source>
</evidence>
<evidence type="ECO:0000256" key="1">
    <source>
        <dbReference type="SAM" id="Coils"/>
    </source>
</evidence>
<sequence length="461" mass="51232">MQKSFILFATAGLFAAGVALADHGEETGLDAVDPAEAVTSADLGVEDAGMLPTSRLYFFKEFRRGIQRFFTFDSVKKAELELRFTNEKAAEAKEVQETQPNNEQAIAKALGNYQKSQERLKTRLEALKETSQNPNVDRLLDKVTERTVRHAKLVEEIALKTKNSASLQELAEKVQKNIEASAASGAAKDDPAKFAARLEKSLVESQGGELKHLRSIALIDRINEQSSEGVKKSLEGLREEFAGRLQENVRAVLEKKDSGEFSKILEKIPGDSARHSVILREIQGKENGATTNSLQESVDKIEAEVKGGKEGAKKAEEQLKHAQEKVLELEKKITESVPAAPDAVQRLLSQAKEHVVNAQKALQEKQYGRAFGQATSAEAAARNGLRDLGRFLERRSEKLENSVQPILRSQDETTGKNTELKPANVLQQDSRQQLLERQLKEQTHQLNQLQKQLQEKQAEPR</sequence>
<reference evidence="5 6" key="1">
    <citation type="journal article" date="2016" name="Nat. Commun.">
        <title>Thousands of microbial genomes shed light on interconnected biogeochemical processes in an aquifer system.</title>
        <authorList>
            <person name="Anantharaman K."/>
            <person name="Brown C.T."/>
            <person name="Hug L.A."/>
            <person name="Sharon I."/>
            <person name="Castelle C.J."/>
            <person name="Probst A.J."/>
            <person name="Thomas B.C."/>
            <person name="Singh A."/>
            <person name="Wilkins M.J."/>
            <person name="Karaoz U."/>
            <person name="Brodie E.L."/>
            <person name="Williams K.H."/>
            <person name="Hubbard S.S."/>
            <person name="Banfield J.F."/>
        </authorList>
    </citation>
    <scope>NUCLEOTIDE SEQUENCE [LARGE SCALE GENOMIC DNA]</scope>
</reference>
<evidence type="ECO:0000313" key="5">
    <source>
        <dbReference type="EMBL" id="OHA67746.1"/>
    </source>
</evidence>
<feature type="coiled-coil region" evidence="1">
    <location>
        <begin position="75"/>
        <end position="130"/>
    </location>
</feature>
<protein>
    <recommendedName>
        <fullName evidence="4">DUF5667 domain-containing protein</fullName>
    </recommendedName>
</protein>
<dbReference type="Proteomes" id="UP000176901">
    <property type="component" value="Unassembled WGS sequence"/>
</dbReference>
<feature type="region of interest" description="Disordered" evidence="2">
    <location>
        <begin position="442"/>
        <end position="461"/>
    </location>
</feature>
<proteinExistence type="predicted"/>
<feature type="coiled-coil region" evidence="1">
    <location>
        <begin position="298"/>
        <end position="332"/>
    </location>
</feature>
<feature type="chain" id="PRO_5009584212" description="DUF5667 domain-containing protein" evidence="3">
    <location>
        <begin position="22"/>
        <end position="461"/>
    </location>
</feature>
<keyword evidence="3" id="KW-0732">Signal</keyword>
<evidence type="ECO:0000256" key="2">
    <source>
        <dbReference type="SAM" id="MobiDB-lite"/>
    </source>
</evidence>